<dbReference type="AlphaFoldDB" id="A0A382VVX2"/>
<protein>
    <submittedName>
        <fullName evidence="2">Uncharacterized protein</fullName>
    </submittedName>
</protein>
<feature type="transmembrane region" description="Helical" evidence="1">
    <location>
        <begin position="44"/>
        <end position="64"/>
    </location>
</feature>
<feature type="non-terminal residue" evidence="2">
    <location>
        <position position="80"/>
    </location>
</feature>
<gene>
    <name evidence="2" type="ORF">METZ01_LOCUS403526</name>
</gene>
<dbReference type="EMBL" id="UINC01155050">
    <property type="protein sequence ID" value="SVD50672.1"/>
    <property type="molecule type" value="Genomic_DNA"/>
</dbReference>
<proteinExistence type="predicted"/>
<reference evidence="2" key="1">
    <citation type="submission" date="2018-05" db="EMBL/GenBank/DDBJ databases">
        <authorList>
            <person name="Lanie J.A."/>
            <person name="Ng W.-L."/>
            <person name="Kazmierczak K.M."/>
            <person name="Andrzejewski T.M."/>
            <person name="Davidsen T.M."/>
            <person name="Wayne K.J."/>
            <person name="Tettelin H."/>
            <person name="Glass J.I."/>
            <person name="Rusch D."/>
            <person name="Podicherti R."/>
            <person name="Tsui H.-C.T."/>
            <person name="Winkler M.E."/>
        </authorList>
    </citation>
    <scope>NUCLEOTIDE SEQUENCE</scope>
</reference>
<keyword evidence="1" id="KW-0812">Transmembrane</keyword>
<accession>A0A382VVX2</accession>
<keyword evidence="1" id="KW-0472">Membrane</keyword>
<evidence type="ECO:0000256" key="1">
    <source>
        <dbReference type="SAM" id="Phobius"/>
    </source>
</evidence>
<evidence type="ECO:0000313" key="2">
    <source>
        <dbReference type="EMBL" id="SVD50672.1"/>
    </source>
</evidence>
<sequence>MNKKNKISIRLVLVIIFLMIIFYSIISIYSGVEDISANFKSMNFLYVMPIIGIVLMSIIFRSCIQKLLLEQIGIKLPLKD</sequence>
<keyword evidence="1" id="KW-1133">Transmembrane helix</keyword>
<name>A0A382VVX2_9ZZZZ</name>
<feature type="transmembrane region" description="Helical" evidence="1">
    <location>
        <begin position="12"/>
        <end position="32"/>
    </location>
</feature>
<feature type="non-terminal residue" evidence="2">
    <location>
        <position position="1"/>
    </location>
</feature>
<organism evidence="2">
    <name type="scientific">marine metagenome</name>
    <dbReference type="NCBI Taxonomy" id="408172"/>
    <lineage>
        <taxon>unclassified sequences</taxon>
        <taxon>metagenomes</taxon>
        <taxon>ecological metagenomes</taxon>
    </lineage>
</organism>